<dbReference type="Gramene" id="Potri.006G186700.3.v4.1">
    <property type="protein sequence ID" value="Potri.006G186700.3.v4.1"/>
    <property type="gene ID" value="Potri.006G186700.v4.1"/>
</dbReference>
<dbReference type="SMR" id="A0A2K2A4B9"/>
<feature type="compositionally biased region" description="Acidic residues" evidence="8">
    <location>
        <begin position="728"/>
        <end position="737"/>
    </location>
</feature>
<dbReference type="GO" id="GO:0007064">
    <property type="term" value="P:mitotic sister chromatid cohesion"/>
    <property type="evidence" value="ECO:0007669"/>
    <property type="project" value="InterPro"/>
</dbReference>
<evidence type="ECO:0000256" key="8">
    <source>
        <dbReference type="SAM" id="MobiDB-lite"/>
    </source>
</evidence>
<dbReference type="InterPro" id="IPR039776">
    <property type="entry name" value="Pds5"/>
</dbReference>
<evidence type="ECO:0000313" key="10">
    <source>
        <dbReference type="Proteomes" id="UP000006729"/>
    </source>
</evidence>
<dbReference type="Pfam" id="PF20168">
    <property type="entry name" value="PDS5"/>
    <property type="match status" value="1"/>
</dbReference>
<sequence>MEREEKELEDEIKLAGYALLSSPSSVSQLLLLLEKLEDCLKRVNQSPSKSMQRAVELAMKALMAKELLNHSDVDVKVSVASCFNHILIITAQTFSYDDEQMKEILQLIVASFENISDTSSPSYHKRVLILEKFANVRSCVLMVDLQCYSLIIEMFKHFLTNIREHHPDIVYSSMGLIMIIILDEIKEIPLEIVNLLLDCIRNRNQDVLPIAQKLGERIFENCGSKLAPYMPQANYCGQTHIRGKLQDSGSHTELVVKDNSDRGEGCGYQVFEKEGNREESRKIKEKDFKEKTLKEEGEIFLREFMKQKRSRKGVKTKQKPVVKEKNDGEEGSEKQVFGEENSKEDRKEKINREEGCKEQGFQEDHSEEGKKAKKKVFKEKKSQKEGVHFLRERVRSRERGKRELKFEGKQAMDTKCSQRKMHEFLSNLKGKKRSIIENSIFSAFLDIPRCPINRNLAAALIECYDSEKDAFIVAGQSLKFCGKEIEKCIGLSFEGKRVDMNILGGHIDTQIIWKYFEIVNGNARIKEKSTDASNEKDDGELKSSFLIPESLLLQKLNLMSVDGKGEAEDFLRLSIIYMFNIYFFPSASKYIYWWPLKFLENLHDFGSYAWGRAAYDYLHISLEKAASKLACQNKFYVSLNACVPLLQTLATERISKLQVLAPPTNLNPSVLNYTKNESRSFDTIQKVLAKLQPDEIKKCKDCEGVKNSTRLQGGANVKSTKRQKTQNEEEDGLVITI</sequence>
<comment type="subcellular location">
    <subcellularLocation>
        <location evidence="1">Nucleus</location>
    </subcellularLocation>
</comment>
<dbReference type="InterPro" id="IPR016024">
    <property type="entry name" value="ARM-type_fold"/>
</dbReference>
<name>A0A2K2A4B9_POPTR</name>
<evidence type="ECO:0000256" key="3">
    <source>
        <dbReference type="ARBA" id="ARBA00022763"/>
    </source>
</evidence>
<feature type="compositionally biased region" description="Basic residues" evidence="8">
    <location>
        <begin position="309"/>
        <end position="320"/>
    </location>
</feature>
<dbReference type="PANTHER" id="PTHR12663">
    <property type="entry name" value="ANDROGEN INDUCED INHIBITOR OF PROLIFERATION AS3 / PDS5-RELATED"/>
    <property type="match status" value="1"/>
</dbReference>
<gene>
    <name evidence="9" type="ORF">POPTR_006G186700</name>
</gene>
<keyword evidence="6" id="KW-0539">Nucleus</keyword>
<dbReference type="Proteomes" id="UP000006729">
    <property type="component" value="Chromosome 6"/>
</dbReference>
<keyword evidence="7" id="KW-0131">Cell cycle</keyword>
<evidence type="ECO:0000256" key="5">
    <source>
        <dbReference type="ARBA" id="ARBA00023204"/>
    </source>
</evidence>
<accession>A0A2K2A4B9</accession>
<dbReference type="GO" id="GO:0051301">
    <property type="term" value="P:cell division"/>
    <property type="evidence" value="ECO:0007669"/>
    <property type="project" value="UniProtKB-KW"/>
</dbReference>
<dbReference type="EMBL" id="CM009295">
    <property type="protein sequence ID" value="PNT32387.1"/>
    <property type="molecule type" value="Genomic_DNA"/>
</dbReference>
<dbReference type="GO" id="GO:0035825">
    <property type="term" value="P:homologous recombination"/>
    <property type="evidence" value="ECO:0007669"/>
    <property type="project" value="UniProtKB-ARBA"/>
</dbReference>
<evidence type="ECO:0000313" key="9">
    <source>
        <dbReference type="EMBL" id="PNT32387.1"/>
    </source>
</evidence>
<keyword evidence="3" id="KW-0227">DNA damage</keyword>
<dbReference type="GO" id="GO:0006281">
    <property type="term" value="P:DNA repair"/>
    <property type="evidence" value="ECO:0007669"/>
    <property type="project" value="UniProtKB-KW"/>
</dbReference>
<evidence type="ECO:0000256" key="4">
    <source>
        <dbReference type="ARBA" id="ARBA00022776"/>
    </source>
</evidence>
<proteinExistence type="predicted"/>
<protein>
    <recommendedName>
        <fullName evidence="11">Aminotransferase-like plant mobile domain-containing protein</fullName>
    </recommendedName>
</protein>
<keyword evidence="2" id="KW-0132">Cell division</keyword>
<keyword evidence="5" id="KW-0234">DNA repair</keyword>
<evidence type="ECO:0008006" key="11">
    <source>
        <dbReference type="Google" id="ProtNLM"/>
    </source>
</evidence>
<evidence type="ECO:0000256" key="2">
    <source>
        <dbReference type="ARBA" id="ARBA00022618"/>
    </source>
</evidence>
<keyword evidence="10" id="KW-1185">Reference proteome</keyword>
<reference evidence="9 10" key="1">
    <citation type="journal article" date="2006" name="Science">
        <title>The genome of black cottonwood, Populus trichocarpa (Torr. &amp; Gray).</title>
        <authorList>
            <person name="Tuskan G.A."/>
            <person name="Difazio S."/>
            <person name="Jansson S."/>
            <person name="Bohlmann J."/>
            <person name="Grigoriev I."/>
            <person name="Hellsten U."/>
            <person name="Putnam N."/>
            <person name="Ralph S."/>
            <person name="Rombauts S."/>
            <person name="Salamov A."/>
            <person name="Schein J."/>
            <person name="Sterck L."/>
            <person name="Aerts A."/>
            <person name="Bhalerao R.R."/>
            <person name="Bhalerao R.P."/>
            <person name="Blaudez D."/>
            <person name="Boerjan W."/>
            <person name="Brun A."/>
            <person name="Brunner A."/>
            <person name="Busov V."/>
            <person name="Campbell M."/>
            <person name="Carlson J."/>
            <person name="Chalot M."/>
            <person name="Chapman J."/>
            <person name="Chen G.L."/>
            <person name="Cooper D."/>
            <person name="Coutinho P.M."/>
            <person name="Couturier J."/>
            <person name="Covert S."/>
            <person name="Cronk Q."/>
            <person name="Cunningham R."/>
            <person name="Davis J."/>
            <person name="Degroeve S."/>
            <person name="Dejardin A."/>
            <person name="Depamphilis C."/>
            <person name="Detter J."/>
            <person name="Dirks B."/>
            <person name="Dubchak I."/>
            <person name="Duplessis S."/>
            <person name="Ehlting J."/>
            <person name="Ellis B."/>
            <person name="Gendler K."/>
            <person name="Goodstein D."/>
            <person name="Gribskov M."/>
            <person name="Grimwood J."/>
            <person name="Groover A."/>
            <person name="Gunter L."/>
            <person name="Hamberger B."/>
            <person name="Heinze B."/>
            <person name="Helariutta Y."/>
            <person name="Henrissat B."/>
            <person name="Holligan D."/>
            <person name="Holt R."/>
            <person name="Huang W."/>
            <person name="Islam-Faridi N."/>
            <person name="Jones S."/>
            <person name="Jones-Rhoades M."/>
            <person name="Jorgensen R."/>
            <person name="Joshi C."/>
            <person name="Kangasjarvi J."/>
            <person name="Karlsson J."/>
            <person name="Kelleher C."/>
            <person name="Kirkpatrick R."/>
            <person name="Kirst M."/>
            <person name="Kohler A."/>
            <person name="Kalluri U."/>
            <person name="Larimer F."/>
            <person name="Leebens-Mack J."/>
            <person name="Leple J.C."/>
            <person name="Locascio P."/>
            <person name="Lou Y."/>
            <person name="Lucas S."/>
            <person name="Martin F."/>
            <person name="Montanini B."/>
            <person name="Napoli C."/>
            <person name="Nelson D.R."/>
            <person name="Nelson C."/>
            <person name="Nieminen K."/>
            <person name="Nilsson O."/>
            <person name="Pereda V."/>
            <person name="Peter G."/>
            <person name="Philippe R."/>
            <person name="Pilate G."/>
            <person name="Poliakov A."/>
            <person name="Razumovskaya J."/>
            <person name="Richardson P."/>
            <person name="Rinaldi C."/>
            <person name="Ritland K."/>
            <person name="Rouze P."/>
            <person name="Ryaboy D."/>
            <person name="Schmutz J."/>
            <person name="Schrader J."/>
            <person name="Segerman B."/>
            <person name="Shin H."/>
            <person name="Siddiqui A."/>
            <person name="Sterky F."/>
            <person name="Terry A."/>
            <person name="Tsai C.J."/>
            <person name="Uberbacher E."/>
            <person name="Unneberg P."/>
            <person name="Vahala J."/>
            <person name="Wall K."/>
            <person name="Wessler S."/>
            <person name="Yang G."/>
            <person name="Yin T."/>
            <person name="Douglas C."/>
            <person name="Marra M."/>
            <person name="Sandberg G."/>
            <person name="Van de Peer Y."/>
            <person name="Rokhsar D."/>
        </authorList>
    </citation>
    <scope>NUCLEOTIDE SEQUENCE [LARGE SCALE GENOMIC DNA]</scope>
    <source>
        <strain evidence="10">cv. Nisqually</strain>
    </source>
</reference>
<feature type="region of interest" description="Disordered" evidence="8">
    <location>
        <begin position="309"/>
        <end position="384"/>
    </location>
</feature>
<keyword evidence="4" id="KW-0498">Mitosis</keyword>
<evidence type="ECO:0000256" key="6">
    <source>
        <dbReference type="ARBA" id="ARBA00023242"/>
    </source>
</evidence>
<dbReference type="AlphaFoldDB" id="A0A2K2A4B9"/>
<feature type="compositionally biased region" description="Basic and acidic residues" evidence="8">
    <location>
        <begin position="321"/>
        <end position="370"/>
    </location>
</feature>
<feature type="region of interest" description="Disordered" evidence="8">
    <location>
        <begin position="713"/>
        <end position="737"/>
    </location>
</feature>
<dbReference type="SUPFAM" id="SSF48371">
    <property type="entry name" value="ARM repeat"/>
    <property type="match status" value="1"/>
</dbReference>
<dbReference type="GO" id="GO:0005634">
    <property type="term" value="C:nucleus"/>
    <property type="evidence" value="ECO:0007669"/>
    <property type="project" value="UniProtKB-SubCell"/>
</dbReference>
<evidence type="ECO:0000256" key="7">
    <source>
        <dbReference type="ARBA" id="ARBA00023306"/>
    </source>
</evidence>
<organism evidence="9 10">
    <name type="scientific">Populus trichocarpa</name>
    <name type="common">Western balsam poplar</name>
    <name type="synonym">Populus balsamifera subsp. trichocarpa</name>
    <dbReference type="NCBI Taxonomy" id="3694"/>
    <lineage>
        <taxon>Eukaryota</taxon>
        <taxon>Viridiplantae</taxon>
        <taxon>Streptophyta</taxon>
        <taxon>Embryophyta</taxon>
        <taxon>Tracheophyta</taxon>
        <taxon>Spermatophyta</taxon>
        <taxon>Magnoliopsida</taxon>
        <taxon>eudicotyledons</taxon>
        <taxon>Gunneridae</taxon>
        <taxon>Pentapetalae</taxon>
        <taxon>rosids</taxon>
        <taxon>fabids</taxon>
        <taxon>Malpighiales</taxon>
        <taxon>Salicaceae</taxon>
        <taxon>Saliceae</taxon>
        <taxon>Populus</taxon>
    </lineage>
</organism>
<dbReference type="PANTHER" id="PTHR12663:SF3">
    <property type="entry name" value="SISTER CHROMATID COHESION PROTEIN PDS5 HOMOLOG C"/>
    <property type="match status" value="1"/>
</dbReference>
<evidence type="ECO:0000256" key="1">
    <source>
        <dbReference type="ARBA" id="ARBA00004123"/>
    </source>
</evidence>